<evidence type="ECO:0000313" key="2">
    <source>
        <dbReference type="Proteomes" id="UP000627292"/>
    </source>
</evidence>
<dbReference type="EMBL" id="BMIB01000006">
    <property type="protein sequence ID" value="GGH80840.1"/>
    <property type="molecule type" value="Genomic_DNA"/>
</dbReference>
<organism evidence="1 2">
    <name type="scientific">Filimonas zeae</name>
    <dbReference type="NCBI Taxonomy" id="1737353"/>
    <lineage>
        <taxon>Bacteria</taxon>
        <taxon>Pseudomonadati</taxon>
        <taxon>Bacteroidota</taxon>
        <taxon>Chitinophagia</taxon>
        <taxon>Chitinophagales</taxon>
        <taxon>Chitinophagaceae</taxon>
        <taxon>Filimonas</taxon>
    </lineage>
</organism>
<dbReference type="AlphaFoldDB" id="A0A917J302"/>
<proteinExistence type="predicted"/>
<protein>
    <recommendedName>
        <fullName evidence="3">Prokaryotic RING finger family 4</fullName>
    </recommendedName>
</protein>
<reference evidence="1" key="2">
    <citation type="submission" date="2020-09" db="EMBL/GenBank/DDBJ databases">
        <authorList>
            <person name="Sun Q."/>
            <person name="Zhou Y."/>
        </authorList>
    </citation>
    <scope>NUCLEOTIDE SEQUENCE</scope>
    <source>
        <strain evidence="1">CGMCC 1.15290</strain>
    </source>
</reference>
<comment type="caution">
    <text evidence="1">The sequence shown here is derived from an EMBL/GenBank/DDBJ whole genome shotgun (WGS) entry which is preliminary data.</text>
</comment>
<evidence type="ECO:0000313" key="1">
    <source>
        <dbReference type="EMBL" id="GGH80840.1"/>
    </source>
</evidence>
<dbReference type="RefSeq" id="WP_188958178.1">
    <property type="nucleotide sequence ID" value="NZ_BMIB01000006.1"/>
</dbReference>
<gene>
    <name evidence="1" type="ORF">GCM10011379_52310</name>
</gene>
<keyword evidence="2" id="KW-1185">Reference proteome</keyword>
<dbReference type="Proteomes" id="UP000627292">
    <property type="component" value="Unassembled WGS sequence"/>
</dbReference>
<reference evidence="1" key="1">
    <citation type="journal article" date="2014" name="Int. J. Syst. Evol. Microbiol.">
        <title>Complete genome sequence of Corynebacterium casei LMG S-19264T (=DSM 44701T), isolated from a smear-ripened cheese.</title>
        <authorList>
            <consortium name="US DOE Joint Genome Institute (JGI-PGF)"/>
            <person name="Walter F."/>
            <person name="Albersmeier A."/>
            <person name="Kalinowski J."/>
            <person name="Ruckert C."/>
        </authorList>
    </citation>
    <scope>NUCLEOTIDE SEQUENCE</scope>
    <source>
        <strain evidence="1">CGMCC 1.15290</strain>
    </source>
</reference>
<evidence type="ECO:0008006" key="3">
    <source>
        <dbReference type="Google" id="ProtNLM"/>
    </source>
</evidence>
<name>A0A917J302_9BACT</name>
<sequence length="734" mass="81742">MSTVLQVSLRGKAIFVPATIRKTAGKLLSGPAAMLVANMAKLGYGVSDELLAALSVAPPAYLAKVLAAVQKVKGVHKNWTPLVKDWGNATGETLLDHIITYFANIFQTKGTRLQCGHIIPANTFPLERYNGCPFCGTPFTKGELHLKEYKGTLQVLELWTEKDAEAYLCNLLLSKTALDATQMDSLNALLAELSLPAVEIAMKETRMAVIDALLTHNKGEEAQSLFDTPADILRYLWFKNTGMLQLTEPSVIVKSLLKNKVVSGEKEAKAKLHLHYSRKESIVIARWLNELPLKAHAMCEIMHTKRAMWVRFIRALRLAEYGNRKGFEKLQEVLDKFYNKDYTVWQGQVNTGRTRYDSAATLALLKQRPGLFARSLFSNMLWFGHEEVTEAFTEVIDKVPARLVLTLDMYAENYFDKRTKRIVKPLGGISKVVNKHQLLDIYAEDDLQEMRKAVRGLCKKAVQQRFAATPAAGKQMYIAPELFYMPVAIGDRSTTVQDVFPALMGTRFPVEGASVRLFMQWGTGLPAQHLDMDLSCLVTYRGKVERCSYSSLSITGCKHSGDIIHIPEKTGTAEYIEINLEALRKAKADYVVFTCNAFSNGTVTPNLVVGWMNSRYPMKISKNTGVAYNPAHVQHQVRVTRSLSKGLVFGMLDVAAGEMVWMEIPFDGQVVQNLDTTVVEGMLQKLKDKITIGELLTLKAEAQGMVLTETEQADEVYTKAWATNAAAVTALLID</sequence>
<accession>A0A917J302</accession>